<name>A0A2N1P3V6_9GLOM</name>
<protein>
    <submittedName>
        <fullName evidence="1">Uncharacterized protein</fullName>
    </submittedName>
</protein>
<reference evidence="1 2" key="2">
    <citation type="submission" date="2017-10" db="EMBL/GenBank/DDBJ databases">
        <title>Extensive intraspecific genome diversity in a model arbuscular mycorrhizal fungus.</title>
        <authorList>
            <person name="Chen E.C.H."/>
            <person name="Morin E."/>
            <person name="Baudet D."/>
            <person name="Noel J."/>
            <person name="Ndikumana S."/>
            <person name="Charron P."/>
            <person name="St-Onge C."/>
            <person name="Giorgi J."/>
            <person name="Grigoriev I.V."/>
            <person name="Roux C."/>
            <person name="Martin F.M."/>
            <person name="Corradi N."/>
        </authorList>
    </citation>
    <scope>NUCLEOTIDE SEQUENCE [LARGE SCALE GENOMIC DNA]</scope>
    <source>
        <strain evidence="1 2">C2</strain>
    </source>
</reference>
<sequence>MPIVFLIWMPDIQVEMFFFKSNIIMNCLYYAAFKNPIVNEKHSRALLSDATVLVISAKKVSLLKQDFLFSLILSVLSKCDFESGNLTLLFNHKIINFILSYTFVKRFGKFTPLFLIPGY</sequence>
<dbReference type="Proteomes" id="UP000233469">
    <property type="component" value="Unassembled WGS sequence"/>
</dbReference>
<comment type="caution">
    <text evidence="1">The sequence shown here is derived from an EMBL/GenBank/DDBJ whole genome shotgun (WGS) entry which is preliminary data.</text>
</comment>
<accession>A0A2N1P3V6</accession>
<evidence type="ECO:0000313" key="2">
    <source>
        <dbReference type="Proteomes" id="UP000233469"/>
    </source>
</evidence>
<evidence type="ECO:0000313" key="1">
    <source>
        <dbReference type="EMBL" id="PKK80811.1"/>
    </source>
</evidence>
<organism evidence="1 2">
    <name type="scientific">Rhizophagus irregularis</name>
    <dbReference type="NCBI Taxonomy" id="588596"/>
    <lineage>
        <taxon>Eukaryota</taxon>
        <taxon>Fungi</taxon>
        <taxon>Fungi incertae sedis</taxon>
        <taxon>Mucoromycota</taxon>
        <taxon>Glomeromycotina</taxon>
        <taxon>Glomeromycetes</taxon>
        <taxon>Glomerales</taxon>
        <taxon>Glomeraceae</taxon>
        <taxon>Rhizophagus</taxon>
    </lineage>
</organism>
<dbReference type="EMBL" id="LLXL01000005">
    <property type="protein sequence ID" value="PKK80811.1"/>
    <property type="molecule type" value="Genomic_DNA"/>
</dbReference>
<proteinExistence type="predicted"/>
<dbReference type="AlphaFoldDB" id="A0A2N1P3V6"/>
<gene>
    <name evidence="1" type="ORF">RhiirC2_415528</name>
</gene>
<reference evidence="1 2" key="1">
    <citation type="submission" date="2016-04" db="EMBL/GenBank/DDBJ databases">
        <title>Genome analyses suggest a sexual origin of heterokaryosis in a supposedly ancient asexual fungus.</title>
        <authorList>
            <person name="Ropars J."/>
            <person name="Sedzielewska K."/>
            <person name="Noel J."/>
            <person name="Charron P."/>
            <person name="Farinelli L."/>
            <person name="Marton T."/>
            <person name="Kruger M."/>
            <person name="Pelin A."/>
            <person name="Brachmann A."/>
            <person name="Corradi N."/>
        </authorList>
    </citation>
    <scope>NUCLEOTIDE SEQUENCE [LARGE SCALE GENOMIC DNA]</scope>
    <source>
        <strain evidence="1 2">C2</strain>
    </source>
</reference>